<keyword evidence="1" id="KW-0472">Membrane</keyword>
<evidence type="ECO:0000313" key="2">
    <source>
        <dbReference type="EMBL" id="OAD23032.1"/>
    </source>
</evidence>
<comment type="caution">
    <text evidence="2">The sequence shown here is derived from an EMBL/GenBank/DDBJ whole genome shotgun (WGS) entry which is preliminary data.</text>
</comment>
<dbReference type="EMBL" id="LUTY01000593">
    <property type="protein sequence ID" value="OAD23032.1"/>
    <property type="molecule type" value="Genomic_DNA"/>
</dbReference>
<organism evidence="2 3">
    <name type="scientific">Candidatus Thiomargarita nelsonii</name>
    <dbReference type="NCBI Taxonomy" id="1003181"/>
    <lineage>
        <taxon>Bacteria</taxon>
        <taxon>Pseudomonadati</taxon>
        <taxon>Pseudomonadota</taxon>
        <taxon>Gammaproteobacteria</taxon>
        <taxon>Thiotrichales</taxon>
        <taxon>Thiotrichaceae</taxon>
        <taxon>Thiomargarita</taxon>
    </lineage>
</organism>
<keyword evidence="1" id="KW-1133">Transmembrane helix</keyword>
<feature type="non-terminal residue" evidence="2">
    <location>
        <position position="351"/>
    </location>
</feature>
<dbReference type="AlphaFoldDB" id="A0A176S4I8"/>
<keyword evidence="3" id="KW-1185">Reference proteome</keyword>
<gene>
    <name evidence="2" type="ORF">THIOM_001142</name>
</gene>
<name>A0A176S4I8_9GAMM</name>
<accession>A0A176S4I8</accession>
<evidence type="ECO:0000256" key="1">
    <source>
        <dbReference type="SAM" id="Phobius"/>
    </source>
</evidence>
<evidence type="ECO:0000313" key="3">
    <source>
        <dbReference type="Proteomes" id="UP000076962"/>
    </source>
</evidence>
<sequence>MKLPGTPLDHIWFYFTMMIITILVFVFGFGLLEKGPQIETGTVEISFKKAQQIERNWIDKAFPQLDYLLAPVSPLPCIKIKGIARAIRQKTQKALDFENAGDFQRAKQILSGSKHWLPVLTLVILSAKHNKEQDALQVLENYLKANWNQLKNSTKQSDRSALIHLGYMYGWLRIKTGQYFGNYDLLWGSLKRPIGVSTFFIQKPTTRNQSIPKPGGCSGADKLTSYALYNNLIVAYIKTKNYKASQKERNKECYRSPTWRESQTFEEKPLLFVMKKLCPSNDIDEYWIWAITNAESLFKQELEPQDSLLNINLMLLIDSIIQRGDQTVEVQKALSQKRELLRRLSLKNWAS</sequence>
<keyword evidence="1" id="KW-0812">Transmembrane</keyword>
<feature type="transmembrane region" description="Helical" evidence="1">
    <location>
        <begin position="12"/>
        <end position="32"/>
    </location>
</feature>
<proteinExistence type="predicted"/>
<dbReference type="Proteomes" id="UP000076962">
    <property type="component" value="Unassembled WGS sequence"/>
</dbReference>
<reference evidence="2 3" key="1">
    <citation type="submission" date="2016-05" db="EMBL/GenBank/DDBJ databases">
        <title>Single-cell genome of chain-forming Candidatus Thiomargarita nelsonii and comparison to other large sulfur-oxidizing bacteria.</title>
        <authorList>
            <person name="Winkel M."/>
            <person name="Salman V."/>
            <person name="Woyke T."/>
            <person name="Schulz-Vogt H."/>
            <person name="Richter M."/>
            <person name="Flood B."/>
            <person name="Bailey J."/>
            <person name="Amann R."/>
            <person name="Mussmann M."/>
        </authorList>
    </citation>
    <scope>NUCLEOTIDE SEQUENCE [LARGE SCALE GENOMIC DNA]</scope>
    <source>
        <strain evidence="2 3">THI036</strain>
    </source>
</reference>
<protein>
    <submittedName>
        <fullName evidence="2">Uncharacterized protein</fullName>
    </submittedName>
</protein>